<gene>
    <name evidence="2" type="ORF">ABE541_17975</name>
</gene>
<keyword evidence="1" id="KW-0732">Signal</keyword>
<reference evidence="2 3" key="1">
    <citation type="submission" date="2024-04" db="EMBL/GenBank/DDBJ databases">
        <title>WGS of bacteria from Torrens River.</title>
        <authorList>
            <person name="Wyrsch E.R."/>
            <person name="Drigo B."/>
        </authorList>
    </citation>
    <scope>NUCLEOTIDE SEQUENCE [LARGE SCALE GENOMIC DNA]</scope>
    <source>
        <strain evidence="2 3">TWI391</strain>
    </source>
</reference>
<proteinExistence type="predicted"/>
<keyword evidence="3" id="KW-1185">Reference proteome</keyword>
<evidence type="ECO:0000313" key="3">
    <source>
        <dbReference type="Proteomes" id="UP001409291"/>
    </source>
</evidence>
<comment type="caution">
    <text evidence="2">The sequence shown here is derived from an EMBL/GenBank/DDBJ whole genome shotgun (WGS) entry which is preliminary data.</text>
</comment>
<feature type="chain" id="PRO_5045294831" description="DUF4412 domain-containing protein" evidence="1">
    <location>
        <begin position="21"/>
        <end position="208"/>
    </location>
</feature>
<dbReference type="EMBL" id="JBDJNQ010000009">
    <property type="protein sequence ID" value="MEN5379157.1"/>
    <property type="molecule type" value="Genomic_DNA"/>
</dbReference>
<evidence type="ECO:0000313" key="2">
    <source>
        <dbReference type="EMBL" id="MEN5379157.1"/>
    </source>
</evidence>
<name>A0ABV0BX31_9SPHI</name>
<evidence type="ECO:0000256" key="1">
    <source>
        <dbReference type="SAM" id="SignalP"/>
    </source>
</evidence>
<accession>A0ABV0BX31</accession>
<protein>
    <recommendedName>
        <fullName evidence="4">DUF4412 domain-containing protein</fullName>
    </recommendedName>
</protein>
<evidence type="ECO:0008006" key="4">
    <source>
        <dbReference type="Google" id="ProtNLM"/>
    </source>
</evidence>
<dbReference type="RefSeq" id="WP_346581938.1">
    <property type="nucleotide sequence ID" value="NZ_JBDJNQ010000009.1"/>
</dbReference>
<feature type="signal peptide" evidence="1">
    <location>
        <begin position="1"/>
        <end position="20"/>
    </location>
</feature>
<sequence length="208" mass="23148">MKKIIVLLLLALGSGSHGMAQQKAKREVLPAAVQIKIAVQAAPTEFREGAQVYGYDSEGKFVVLRAGTNDYICLAPDYKLPMLYAYAYPKSLEPFMARGRELIAQGKRRERDDIREQEFKAGKLIIPQQPTMLYGYWGSLEQLNKETGEMADAKRRYVLYVPFAKAADLGMASKPTVPGIPWLMDEGSYKAHIMINPADMGHSHGPAK</sequence>
<organism evidence="2 3">
    <name type="scientific">Sphingobacterium kitahiroshimense</name>
    <dbReference type="NCBI Taxonomy" id="470446"/>
    <lineage>
        <taxon>Bacteria</taxon>
        <taxon>Pseudomonadati</taxon>
        <taxon>Bacteroidota</taxon>
        <taxon>Sphingobacteriia</taxon>
        <taxon>Sphingobacteriales</taxon>
        <taxon>Sphingobacteriaceae</taxon>
        <taxon>Sphingobacterium</taxon>
    </lineage>
</organism>
<dbReference type="Proteomes" id="UP001409291">
    <property type="component" value="Unassembled WGS sequence"/>
</dbReference>